<dbReference type="EMBL" id="CP002039">
    <property type="protein sequence ID" value="ADJ64058.1"/>
    <property type="molecule type" value="Genomic_DNA"/>
</dbReference>
<dbReference type="HOGENOM" id="CLU_1903823_0_0_4"/>
<keyword evidence="3" id="KW-1185">Reference proteome</keyword>
<evidence type="ECO:0000313" key="2">
    <source>
        <dbReference type="EMBL" id="ADJ64058.1"/>
    </source>
</evidence>
<name>D8IWN8_HERSS</name>
<feature type="region of interest" description="Disordered" evidence="1">
    <location>
        <begin position="13"/>
        <end position="40"/>
    </location>
</feature>
<feature type="compositionally biased region" description="Basic residues" evidence="1">
    <location>
        <begin position="13"/>
        <end position="35"/>
    </location>
</feature>
<dbReference type="AlphaFoldDB" id="D8IWN8"/>
<dbReference type="KEGG" id="hse:Hsero_2559"/>
<accession>D8IWN8</accession>
<organism evidence="2 3">
    <name type="scientific">Herbaspirillum seropedicae (strain SmR1)</name>
    <dbReference type="NCBI Taxonomy" id="757424"/>
    <lineage>
        <taxon>Bacteria</taxon>
        <taxon>Pseudomonadati</taxon>
        <taxon>Pseudomonadota</taxon>
        <taxon>Betaproteobacteria</taxon>
        <taxon>Burkholderiales</taxon>
        <taxon>Oxalobacteraceae</taxon>
        <taxon>Herbaspirillum</taxon>
    </lineage>
</organism>
<sequence>MLQQPWRLLLRRKSRSISTSARRRRPARNRCHRRATVSSGCRASGTGTVIVISGAKASGCVSVPVMSMPSRSGARGRVAGSWIAAVGAVVRHRGAGRVTRIGMIMDQGRARAVAAIARQAMRARVSADVPALI</sequence>
<protein>
    <submittedName>
        <fullName evidence="2">Signal peptide protein</fullName>
    </submittedName>
</protein>
<gene>
    <name evidence="2" type="ordered locus">Hsero_2559</name>
</gene>
<evidence type="ECO:0000313" key="3">
    <source>
        <dbReference type="Proteomes" id="UP000000329"/>
    </source>
</evidence>
<reference evidence="2 3" key="1">
    <citation type="submission" date="2010-04" db="EMBL/GenBank/DDBJ databases">
        <title>The genome of Herbaspirillum seropedicae SmR1, an endophytic, nitrogen-fixing, plant-growth promoting beta-Proteobacteria.</title>
        <authorList>
            <person name="Pedrosa F.O."/>
            <person name="Monteiro R.A."/>
            <person name="Wassem R."/>
            <person name="Cruz L.M."/>
            <person name="Ayub R.A."/>
            <person name="Colauto N.B."/>
            <person name="Fernandez M.A."/>
            <person name="Fungaro M.H.P."/>
            <person name="Grisard E.C."/>
            <person name="Hungria M."/>
            <person name="Madeira H.M.F."/>
            <person name="Nodari R.O."/>
            <person name="Osaku C.A."/>
            <person name="Petzl-Erler M.L."/>
            <person name="Terenzi H."/>
            <person name="Vieira L.G.E."/>
            <person name="Almeida M.I.M."/>
            <person name="Alves L.R."/>
            <person name="Arantes O.M.N."/>
            <person name="Balsanelli E."/>
            <person name="Barcellos F.G."/>
            <person name="Baura V.A."/>
            <person name="Binde D.R."/>
            <person name="Campo R.J."/>
            <person name="Chubatsu L.S."/>
            <person name="Chueire L.M.O."/>
            <person name="Ciferri R.R."/>
            <person name="Correa L.C."/>
            <person name="da Conceicao Silva J.L."/>
            <person name="Dabul A.N.G."/>
            <person name="Dambros B.P."/>
            <person name="Faoro H."/>
            <person name="Favetti A."/>
            <person name="Friedermann G."/>
            <person name="Furlaneto M.C."/>
            <person name="Gasques L.S."/>
            <person name="Gimenes C.C.T."/>
            <person name="Gioppo N.M.R."/>
            <person name="Glienke-Blanco C."/>
            <person name="Godoy L.P."/>
            <person name="Guerra M.P."/>
            <person name="Karp S."/>
            <person name="Kava-Cordeiro V."/>
            <person name="Margarido V.P."/>
            <person name="Mathioni S.M."/>
            <person name="Menck-Soares M.A."/>
            <person name="Murace N.K."/>
            <person name="Nicolas M.F."/>
            <person name="Oliveira C.E.C."/>
            <person name="Pagnan N.A.B."/>
            <person name="Pamphile J.A."/>
            <person name="Patussi E.V."/>
            <person name="Pereira L.F.P."/>
            <person name="Pereira-Ferrari L."/>
            <person name="Pinto F.G.S."/>
            <person name="Precoma C."/>
            <person name="Prioli A.J."/>
            <person name="Prioli S.M.A.P."/>
            <person name="Raittz R.T."/>
            <person name="Ramos H.J.O."/>
            <person name="Ribeiro E.M.S.F."/>
            <person name="Rigo L.U."/>
            <person name="Rocha C.L.M.S.C."/>
            <person name="Rocha S.N."/>
            <person name="Santos K."/>
            <person name="Satori D."/>
            <person name="Silva A.G."/>
            <person name="Simao R.C.G."/>
            <person name="Soares M.A.M."/>
            <person name="Souza E.M."/>
            <person name="Steffens M.B.R."/>
            <person name="Steindel M."/>
            <person name="Tadra-Sfeir M.Z."/>
            <person name="Takahashi E.K."/>
            <person name="Torres R.A."/>
            <person name="Valle J.S."/>
            <person name="Vernal J.I."/>
            <person name="Vilas-Boas L.A."/>
            <person name="Watanabe M.A.E."/>
            <person name="Weiss V.A."/>
            <person name="Yates M.A."/>
            <person name="Souza E.M."/>
        </authorList>
    </citation>
    <scope>NUCLEOTIDE SEQUENCE [LARGE SCALE GENOMIC DNA]</scope>
    <source>
        <strain evidence="2 3">SmR1</strain>
    </source>
</reference>
<proteinExistence type="predicted"/>
<dbReference type="Proteomes" id="UP000000329">
    <property type="component" value="Chromosome"/>
</dbReference>
<evidence type="ECO:0000256" key="1">
    <source>
        <dbReference type="SAM" id="MobiDB-lite"/>
    </source>
</evidence>